<dbReference type="EMBL" id="GG770383">
    <property type="protein sequence ID" value="EFG28243.2"/>
    <property type="molecule type" value="Genomic_DNA"/>
</dbReference>
<name>D6LIL7_9FUSO</name>
<proteinExistence type="predicted"/>
<protein>
    <submittedName>
        <fullName evidence="1">Uncharacterized protein</fullName>
    </submittedName>
</protein>
<gene>
    <name evidence="1" type="ORF">HMPREF0400_01582</name>
</gene>
<dbReference type="Proteomes" id="UP000003964">
    <property type="component" value="Unassembled WGS sequence"/>
</dbReference>
<organism evidence="1 2">
    <name type="scientific">Fusobacterium periodonticum 1_1_41FAA</name>
    <dbReference type="NCBI Taxonomy" id="469621"/>
    <lineage>
        <taxon>Bacteria</taxon>
        <taxon>Fusobacteriati</taxon>
        <taxon>Fusobacteriota</taxon>
        <taxon>Fusobacteriia</taxon>
        <taxon>Fusobacteriales</taxon>
        <taxon>Fusobacteriaceae</taxon>
        <taxon>Fusobacterium</taxon>
    </lineage>
</organism>
<accession>D6LIL7</accession>
<reference evidence="1 2" key="1">
    <citation type="submission" date="2010-03" db="EMBL/GenBank/DDBJ databases">
        <title>The Genome Sequence of Fusobacterium sp. 1_1_41FAA.</title>
        <authorList>
            <consortium name="The Broad Institute Genome Sequencing Platform"/>
            <person name="Ward D."/>
            <person name="Earl A."/>
            <person name="Feldgarden M."/>
            <person name="Gevers D."/>
            <person name="Young S.K."/>
            <person name="Zeng Q."/>
            <person name="Koehrsen M."/>
            <person name="Alvarado L."/>
            <person name="Berlin A."/>
            <person name="Borenstein D."/>
            <person name="Chapman S."/>
            <person name="Chen Z."/>
            <person name="Engels R."/>
            <person name="Freedman E."/>
            <person name="Gellesch M."/>
            <person name="Goldberg J."/>
            <person name="Griggs A."/>
            <person name="Gujja S."/>
            <person name="Heilman E."/>
            <person name="Heiman D."/>
            <person name="Hepburn T."/>
            <person name="Howarth C."/>
            <person name="Jen D."/>
            <person name="Larson L."/>
            <person name="Mehta T."/>
            <person name="Park D."/>
            <person name="Pearson M."/>
            <person name="Richards J."/>
            <person name="Roberts A."/>
            <person name="Saif S."/>
            <person name="Shea T."/>
            <person name="Shenoy N."/>
            <person name="Sisk P."/>
            <person name="Stolte C."/>
            <person name="Sykes S."/>
            <person name="Walk T."/>
            <person name="White J."/>
            <person name="Yandava C."/>
            <person name="Strauss J.C."/>
            <person name="Ambrose C.E."/>
            <person name="Allen-Vercoe E."/>
            <person name="Haas B."/>
            <person name="Henn M.R."/>
            <person name="Nusbaum C."/>
            <person name="Birren B."/>
        </authorList>
    </citation>
    <scope>NUCLEOTIDE SEQUENCE [LARGE SCALE GENOMIC DNA]</scope>
    <source>
        <strain evidence="1 2">1_1_41FAA</strain>
    </source>
</reference>
<evidence type="ECO:0000313" key="2">
    <source>
        <dbReference type="Proteomes" id="UP000003964"/>
    </source>
</evidence>
<sequence>MYYDYFEGFEYYIEKDDDKFYIYIQVDKKYRTIAKNYEWYVKTKDKLWLVIESKNNTLNSVVYEAKDVIYNLRTQWRLDSER</sequence>
<dbReference type="AlphaFoldDB" id="D6LIL7"/>
<evidence type="ECO:0000313" key="1">
    <source>
        <dbReference type="EMBL" id="EFG28243.2"/>
    </source>
</evidence>